<proteinExistence type="predicted"/>
<comment type="caution">
    <text evidence="2">The sequence shown here is derived from an EMBL/GenBank/DDBJ whole genome shotgun (WGS) entry which is preliminary data.</text>
</comment>
<dbReference type="InterPro" id="IPR047640">
    <property type="entry name" value="RpiR-like"/>
</dbReference>
<dbReference type="GO" id="GO:0003677">
    <property type="term" value="F:DNA binding"/>
    <property type="evidence" value="ECO:0007669"/>
    <property type="project" value="InterPro"/>
</dbReference>
<dbReference type="Proteomes" id="UP000613011">
    <property type="component" value="Unassembled WGS sequence"/>
</dbReference>
<feature type="domain" description="HTH rpiR-type" evidence="1">
    <location>
        <begin position="1"/>
        <end position="75"/>
    </location>
</feature>
<dbReference type="SUPFAM" id="SSF46689">
    <property type="entry name" value="Homeodomain-like"/>
    <property type="match status" value="1"/>
</dbReference>
<dbReference type="InterPro" id="IPR009057">
    <property type="entry name" value="Homeodomain-like_sf"/>
</dbReference>
<dbReference type="PANTHER" id="PTHR30514">
    <property type="entry name" value="GLUCOKINASE"/>
    <property type="match status" value="1"/>
</dbReference>
<evidence type="ECO:0000313" key="2">
    <source>
        <dbReference type="EMBL" id="MBL0422752.1"/>
    </source>
</evidence>
<dbReference type="GO" id="GO:0097367">
    <property type="term" value="F:carbohydrate derivative binding"/>
    <property type="evidence" value="ECO:0007669"/>
    <property type="project" value="InterPro"/>
</dbReference>
<dbReference type="InterPro" id="IPR036388">
    <property type="entry name" value="WH-like_DNA-bd_sf"/>
</dbReference>
<evidence type="ECO:0000259" key="1">
    <source>
        <dbReference type="PROSITE" id="PS51071"/>
    </source>
</evidence>
<dbReference type="Gene3D" id="1.10.10.10">
    <property type="entry name" value="Winged helix-like DNA-binding domain superfamily/Winged helix DNA-binding domain"/>
    <property type="match status" value="1"/>
</dbReference>
<accession>A0A937D6X7</accession>
<keyword evidence="3" id="KW-1185">Reference proteome</keyword>
<protein>
    <submittedName>
        <fullName evidence="2">MurR/RpiR family transcriptional regulator</fullName>
    </submittedName>
</protein>
<sequence>MLDRIQKSLATLPPAERRVGQLVLQEPADFARLPVGELAARARVSRPTVVRFCRTLGYDGLSDFKSRLASELARGHETTPR</sequence>
<dbReference type="PANTHER" id="PTHR30514:SF1">
    <property type="entry name" value="HTH-TYPE TRANSCRIPTIONAL REGULATOR HEXR-RELATED"/>
    <property type="match status" value="1"/>
</dbReference>
<organism evidence="2 3">
    <name type="scientific">Ramlibacter aurantiacus</name>
    <dbReference type="NCBI Taxonomy" id="2801330"/>
    <lineage>
        <taxon>Bacteria</taxon>
        <taxon>Pseudomonadati</taxon>
        <taxon>Pseudomonadota</taxon>
        <taxon>Betaproteobacteria</taxon>
        <taxon>Burkholderiales</taxon>
        <taxon>Comamonadaceae</taxon>
        <taxon>Ramlibacter</taxon>
    </lineage>
</organism>
<evidence type="ECO:0000313" key="3">
    <source>
        <dbReference type="Proteomes" id="UP000613011"/>
    </source>
</evidence>
<dbReference type="AlphaFoldDB" id="A0A937D6X7"/>
<dbReference type="PROSITE" id="PS51071">
    <property type="entry name" value="HTH_RPIR"/>
    <property type="match status" value="1"/>
</dbReference>
<name>A0A937D6X7_9BURK</name>
<dbReference type="Pfam" id="PF01418">
    <property type="entry name" value="HTH_6"/>
    <property type="match status" value="1"/>
</dbReference>
<gene>
    <name evidence="2" type="ORF">JI739_20625</name>
</gene>
<reference evidence="2" key="1">
    <citation type="submission" date="2021-01" db="EMBL/GenBank/DDBJ databases">
        <title>Ramlibacter sp. strain AW1 16S ribosomal RNA gene Genome sequencing and assembly.</title>
        <authorList>
            <person name="Kang M."/>
        </authorList>
    </citation>
    <scope>NUCLEOTIDE SEQUENCE</scope>
    <source>
        <strain evidence="2">AW1</strain>
    </source>
</reference>
<dbReference type="EMBL" id="JAEQNA010000009">
    <property type="protein sequence ID" value="MBL0422752.1"/>
    <property type="molecule type" value="Genomic_DNA"/>
</dbReference>
<dbReference type="GO" id="GO:0003700">
    <property type="term" value="F:DNA-binding transcription factor activity"/>
    <property type="evidence" value="ECO:0007669"/>
    <property type="project" value="InterPro"/>
</dbReference>
<dbReference type="InterPro" id="IPR000281">
    <property type="entry name" value="HTH_RpiR"/>
</dbReference>